<evidence type="ECO:0000313" key="1">
    <source>
        <dbReference type="EMBL" id="QXO18334.1"/>
    </source>
</evidence>
<dbReference type="KEGG" id="vos:KNV97_08650"/>
<organism evidence="1 2">
    <name type="scientific">Vibrio ostreae</name>
    <dbReference type="NCBI Taxonomy" id="2841925"/>
    <lineage>
        <taxon>Bacteria</taxon>
        <taxon>Pseudomonadati</taxon>
        <taxon>Pseudomonadota</taxon>
        <taxon>Gammaproteobacteria</taxon>
        <taxon>Vibrionales</taxon>
        <taxon>Vibrionaceae</taxon>
        <taxon>Vibrio</taxon>
    </lineage>
</organism>
<dbReference type="AlphaFoldDB" id="A0A975YP49"/>
<keyword evidence="2" id="KW-1185">Reference proteome</keyword>
<sequence length="73" mass="8445">MDNNMIHSVKRLSESQCLQETLIPIFEYDGQFYRFKVQGEVVLSLQGSVIKHKEAEKIYLALLKAMELTLSIK</sequence>
<dbReference type="RefSeq" id="WP_136482951.1">
    <property type="nucleotide sequence ID" value="NZ_CP076643.1"/>
</dbReference>
<proteinExistence type="predicted"/>
<reference evidence="1" key="1">
    <citation type="submission" date="2021-06" db="EMBL/GenBank/DDBJ databases">
        <title>Vibrio nov. sp., novel gut bacterium isolated from Yellow Sea oyster.</title>
        <authorList>
            <person name="Muhammad N."/>
            <person name="Nguyen T.H."/>
            <person name="Lee Y.-J."/>
            <person name="Ko J."/>
            <person name="Kim S.-G."/>
        </authorList>
    </citation>
    <scope>NUCLEOTIDE SEQUENCE</scope>
    <source>
        <strain evidence="1">OG9-811</strain>
    </source>
</reference>
<accession>A0A975YP49</accession>
<protein>
    <submittedName>
        <fullName evidence="1">Uncharacterized protein</fullName>
    </submittedName>
</protein>
<name>A0A975YP49_9VIBR</name>
<dbReference type="Proteomes" id="UP000694232">
    <property type="component" value="Chromosome 1"/>
</dbReference>
<evidence type="ECO:0000313" key="2">
    <source>
        <dbReference type="Proteomes" id="UP000694232"/>
    </source>
</evidence>
<dbReference type="EMBL" id="CP076643">
    <property type="protein sequence ID" value="QXO18334.1"/>
    <property type="molecule type" value="Genomic_DNA"/>
</dbReference>
<gene>
    <name evidence="1" type="ORF">KNV97_08650</name>
</gene>